<dbReference type="InterPro" id="IPR003795">
    <property type="entry name" value="DUF192"/>
</dbReference>
<dbReference type="PANTHER" id="PTHR37953:SF1">
    <property type="entry name" value="UPF0127 PROTEIN MJ1496"/>
    <property type="match status" value="1"/>
</dbReference>
<accession>A0A0G0UQ41</accession>
<gene>
    <name evidence="1" type="ORF">UU41_C0054G0009</name>
</gene>
<sequence length="170" mass="19241">MHFNRKTIILASCLLILILIILRVIGTIQSRNYEQVLKQGVIKITPYWSENKVIIDEVVIYVEIADTSEKKSKGLGGKTHLSDNYGMLFPFKNQPYPPVFWMKGMEIPIDIIWIKDNTIIDIDKSAQPESGISDAQLKRYSPDKPVDYVLEVKGGLSDEKGFEVGDSVIL</sequence>
<evidence type="ECO:0000313" key="1">
    <source>
        <dbReference type="EMBL" id="KKR90873.1"/>
    </source>
</evidence>
<dbReference type="EMBL" id="LCAN01000054">
    <property type="protein sequence ID" value="KKR90873.1"/>
    <property type="molecule type" value="Genomic_DNA"/>
</dbReference>
<dbReference type="Gene3D" id="2.60.120.1140">
    <property type="entry name" value="Protein of unknown function DUF192"/>
    <property type="match status" value="1"/>
</dbReference>
<evidence type="ECO:0000313" key="2">
    <source>
        <dbReference type="Proteomes" id="UP000034961"/>
    </source>
</evidence>
<reference evidence="1 2" key="1">
    <citation type="journal article" date="2015" name="Nature">
        <title>rRNA introns, odd ribosomes, and small enigmatic genomes across a large radiation of phyla.</title>
        <authorList>
            <person name="Brown C.T."/>
            <person name="Hug L.A."/>
            <person name="Thomas B.C."/>
            <person name="Sharon I."/>
            <person name="Castelle C.J."/>
            <person name="Singh A."/>
            <person name="Wilkins M.J."/>
            <person name="Williams K.H."/>
            <person name="Banfield J.F."/>
        </authorList>
    </citation>
    <scope>NUCLEOTIDE SEQUENCE [LARGE SCALE GENOMIC DNA]</scope>
</reference>
<dbReference type="InterPro" id="IPR038695">
    <property type="entry name" value="Saro_0823-like_sf"/>
</dbReference>
<organism evidence="1 2">
    <name type="scientific">Candidatus Roizmanbacteria bacterium GW2011_GWA1_41_13</name>
    <dbReference type="NCBI Taxonomy" id="1618474"/>
    <lineage>
        <taxon>Bacteria</taxon>
        <taxon>Candidatus Roizmaniibacteriota</taxon>
    </lineage>
</organism>
<proteinExistence type="predicted"/>
<name>A0A0G0UQ41_9BACT</name>
<dbReference type="PANTHER" id="PTHR37953">
    <property type="entry name" value="UPF0127 PROTEIN MJ1496"/>
    <property type="match status" value="1"/>
</dbReference>
<protein>
    <recommendedName>
        <fullName evidence="3">DUF192 domain-containing protein</fullName>
    </recommendedName>
</protein>
<dbReference type="Proteomes" id="UP000034961">
    <property type="component" value="Unassembled WGS sequence"/>
</dbReference>
<evidence type="ECO:0008006" key="3">
    <source>
        <dbReference type="Google" id="ProtNLM"/>
    </source>
</evidence>
<dbReference type="Pfam" id="PF02643">
    <property type="entry name" value="DUF192"/>
    <property type="match status" value="1"/>
</dbReference>
<dbReference type="AlphaFoldDB" id="A0A0G0UQ41"/>
<comment type="caution">
    <text evidence="1">The sequence shown here is derived from an EMBL/GenBank/DDBJ whole genome shotgun (WGS) entry which is preliminary data.</text>
</comment>